<dbReference type="AlphaFoldDB" id="A0AB38RDW5"/>
<sequence length="122" mass="12897">MRELLDGKDYDYPLVHTEPGTNKIIAHEFDPGTAKSFHLVQPGSALMTRPAAGVGATPIAHPASQPNSRRSHDYPDAVRSLWTGARVGDVDSGLLGKVVAADLTPKPATASSTLRGDEAHSM</sequence>
<evidence type="ECO:0000313" key="2">
    <source>
        <dbReference type="Proteomes" id="UP000831484"/>
    </source>
</evidence>
<protein>
    <submittedName>
        <fullName evidence="1">Uncharacterized protein</fullName>
    </submittedName>
</protein>
<organism evidence="1 2">
    <name type="scientific">Rhodococcus qingshengii JCM 15477</name>
    <dbReference type="NCBI Taxonomy" id="1303681"/>
    <lineage>
        <taxon>Bacteria</taxon>
        <taxon>Bacillati</taxon>
        <taxon>Actinomycetota</taxon>
        <taxon>Actinomycetes</taxon>
        <taxon>Mycobacteriales</taxon>
        <taxon>Nocardiaceae</taxon>
        <taxon>Rhodococcus</taxon>
        <taxon>Rhodococcus erythropolis group</taxon>
    </lineage>
</organism>
<dbReference type="RefSeq" id="WP_064075695.1">
    <property type="nucleotide sequence ID" value="NZ_CP096563.1"/>
</dbReference>
<dbReference type="Proteomes" id="UP000831484">
    <property type="component" value="Chromosome"/>
</dbReference>
<evidence type="ECO:0000313" key="1">
    <source>
        <dbReference type="EMBL" id="UPU43123.1"/>
    </source>
</evidence>
<dbReference type="EMBL" id="CP096563">
    <property type="protein sequence ID" value="UPU43123.1"/>
    <property type="molecule type" value="Genomic_DNA"/>
</dbReference>
<name>A0AB38RDW5_RHOSG</name>
<keyword evidence="2" id="KW-1185">Reference proteome</keyword>
<gene>
    <name evidence="1" type="ORF">M0639_29540</name>
</gene>
<reference evidence="2" key="1">
    <citation type="journal article" date="2022" name="Environ. Microbiol.">
        <title>Functional analysis, diversity, and distribution of carbendazim hydrolases MheI and CbmA, responsible for the initial step in carbendazim degradation.</title>
        <authorList>
            <person name="Zhang M."/>
            <person name="Bai X."/>
            <person name="Li Q."/>
            <person name="Zhang L."/>
            <person name="Zhu Q."/>
            <person name="Gao S."/>
            <person name="Ke Z."/>
            <person name="Jiang M."/>
            <person name="Hu J."/>
            <person name="Qiu J."/>
            <person name="Hong Q."/>
        </authorList>
    </citation>
    <scope>NUCLEOTIDE SEQUENCE [LARGE SCALE GENOMIC DNA]</scope>
    <source>
        <strain evidence="2">djl-6</strain>
    </source>
</reference>
<accession>A0AB38RDW5</accession>
<proteinExistence type="predicted"/>